<dbReference type="Proteomes" id="UP001631969">
    <property type="component" value="Unassembled WGS sequence"/>
</dbReference>
<protein>
    <submittedName>
        <fullName evidence="1">Helix-turn-helix domain-containing protein</fullName>
    </submittedName>
</protein>
<name>A0ACC7NTV6_9BACL</name>
<sequence>MEPERSISIQLKSFTNQTISQKLHVSHRFKAVWIRKGSGFWNIAGDVCGVKANDLVLLNNEEERVIEQVTSEEQLEFFIMEFEPRLLFDSGLLPLFTEQVDGYAHRIVAADDAMLLILKSIMDESHNQDGLTNLILISSVMQLLALSARRTGFTPDGGPRVNPLIKQVLAYIDEHYTRRITLTELAGIAHMSSTAFSRYFTKYNGIGPAQYIKRKRIAQAIRLLEETDRTILDIAMDCGFQNISNFYKAFHSLTRRIPGDYRPNRGEK</sequence>
<accession>A0ACC7NTV6</accession>
<comment type="caution">
    <text evidence="1">The sequence shown here is derived from an EMBL/GenBank/DDBJ whole genome shotgun (WGS) entry which is preliminary data.</text>
</comment>
<organism evidence="1 2">
    <name type="scientific">Paenibacillus mesotrionivorans</name>
    <dbReference type="NCBI Taxonomy" id="3160968"/>
    <lineage>
        <taxon>Bacteria</taxon>
        <taxon>Bacillati</taxon>
        <taxon>Bacillota</taxon>
        <taxon>Bacilli</taxon>
        <taxon>Bacillales</taxon>
        <taxon>Paenibacillaceae</taxon>
        <taxon>Paenibacillus</taxon>
    </lineage>
</organism>
<evidence type="ECO:0000313" key="1">
    <source>
        <dbReference type="EMBL" id="MFM9328189.1"/>
    </source>
</evidence>
<evidence type="ECO:0000313" key="2">
    <source>
        <dbReference type="Proteomes" id="UP001631969"/>
    </source>
</evidence>
<dbReference type="EMBL" id="JBJURJ010000004">
    <property type="protein sequence ID" value="MFM9328189.1"/>
    <property type="molecule type" value="Genomic_DNA"/>
</dbReference>
<gene>
    <name evidence="1" type="ORF">ACI1P1_07820</name>
</gene>
<proteinExistence type="predicted"/>
<reference evidence="1" key="1">
    <citation type="submission" date="2024-12" db="EMBL/GenBank/DDBJ databases">
        <authorList>
            <person name="Wu N."/>
        </authorList>
    </citation>
    <scope>NUCLEOTIDE SEQUENCE</scope>
    <source>
        <strain evidence="1">P15</strain>
    </source>
</reference>
<keyword evidence="2" id="KW-1185">Reference proteome</keyword>